<keyword evidence="2 4" id="KW-0238">DNA-binding</keyword>
<reference evidence="6 7" key="1">
    <citation type="submission" date="2020-04" db="EMBL/GenBank/DDBJ databases">
        <title>MicrobeNet Type strains.</title>
        <authorList>
            <person name="Nicholson A.C."/>
        </authorList>
    </citation>
    <scope>NUCLEOTIDE SEQUENCE [LARGE SCALE GENOMIC DNA]</scope>
    <source>
        <strain evidence="6 7">DSM 44445</strain>
    </source>
</reference>
<evidence type="ECO:0000313" key="7">
    <source>
        <dbReference type="Proteomes" id="UP000523447"/>
    </source>
</evidence>
<evidence type="ECO:0000313" key="6">
    <source>
        <dbReference type="EMBL" id="NKY86508.1"/>
    </source>
</evidence>
<keyword evidence="3" id="KW-0804">Transcription</keyword>
<dbReference type="Pfam" id="PF16925">
    <property type="entry name" value="TetR_C_13"/>
    <property type="match status" value="1"/>
</dbReference>
<dbReference type="PANTHER" id="PTHR47506">
    <property type="entry name" value="TRANSCRIPTIONAL REGULATORY PROTEIN"/>
    <property type="match status" value="1"/>
</dbReference>
<proteinExistence type="predicted"/>
<feature type="domain" description="HTH tetR-type" evidence="5">
    <location>
        <begin position="10"/>
        <end position="70"/>
    </location>
</feature>
<dbReference type="PANTHER" id="PTHR47506:SF1">
    <property type="entry name" value="HTH-TYPE TRANSCRIPTIONAL REGULATOR YJDC"/>
    <property type="match status" value="1"/>
</dbReference>
<dbReference type="Proteomes" id="UP000523447">
    <property type="component" value="Unassembled WGS sequence"/>
</dbReference>
<dbReference type="Pfam" id="PF00440">
    <property type="entry name" value="TetR_N"/>
    <property type="match status" value="1"/>
</dbReference>
<keyword evidence="7" id="KW-1185">Reference proteome</keyword>
<protein>
    <submittedName>
        <fullName evidence="6">TetR/AcrR family transcriptional regulator</fullName>
    </submittedName>
</protein>
<dbReference type="SUPFAM" id="SSF48498">
    <property type="entry name" value="Tetracyclin repressor-like, C-terminal domain"/>
    <property type="match status" value="1"/>
</dbReference>
<evidence type="ECO:0000259" key="5">
    <source>
        <dbReference type="PROSITE" id="PS50977"/>
    </source>
</evidence>
<evidence type="ECO:0000256" key="1">
    <source>
        <dbReference type="ARBA" id="ARBA00023015"/>
    </source>
</evidence>
<dbReference type="InterPro" id="IPR036271">
    <property type="entry name" value="Tet_transcr_reg_TetR-rel_C_sf"/>
</dbReference>
<dbReference type="RefSeq" id="WP_051031209.1">
    <property type="nucleotide sequence ID" value="NZ_CAWPHS010000002.1"/>
</dbReference>
<dbReference type="GO" id="GO:0003677">
    <property type="term" value="F:DNA binding"/>
    <property type="evidence" value="ECO:0007669"/>
    <property type="project" value="UniProtKB-UniRule"/>
</dbReference>
<feature type="DNA-binding region" description="H-T-H motif" evidence="4">
    <location>
        <begin position="33"/>
        <end position="52"/>
    </location>
</feature>
<dbReference type="InterPro" id="IPR009057">
    <property type="entry name" value="Homeodomain-like_sf"/>
</dbReference>
<name>A0A7X6LXS3_9NOCA</name>
<evidence type="ECO:0000256" key="3">
    <source>
        <dbReference type="ARBA" id="ARBA00023163"/>
    </source>
</evidence>
<accession>A0A7X6LXS3</accession>
<dbReference type="PROSITE" id="PS50977">
    <property type="entry name" value="HTH_TETR_2"/>
    <property type="match status" value="1"/>
</dbReference>
<evidence type="ECO:0000256" key="2">
    <source>
        <dbReference type="ARBA" id="ARBA00023125"/>
    </source>
</evidence>
<dbReference type="SUPFAM" id="SSF46689">
    <property type="entry name" value="Homeodomain-like"/>
    <property type="match status" value="1"/>
</dbReference>
<gene>
    <name evidence="6" type="ORF">HGA07_12810</name>
</gene>
<dbReference type="AlphaFoldDB" id="A0A7X6LXS3"/>
<dbReference type="Gene3D" id="1.10.357.10">
    <property type="entry name" value="Tetracycline Repressor, domain 2"/>
    <property type="match status" value="1"/>
</dbReference>
<dbReference type="InterPro" id="IPR001647">
    <property type="entry name" value="HTH_TetR"/>
</dbReference>
<organism evidence="6 7">
    <name type="scientific">Nocardia veterana</name>
    <dbReference type="NCBI Taxonomy" id="132249"/>
    <lineage>
        <taxon>Bacteria</taxon>
        <taxon>Bacillati</taxon>
        <taxon>Actinomycetota</taxon>
        <taxon>Actinomycetes</taxon>
        <taxon>Mycobacteriales</taxon>
        <taxon>Nocardiaceae</taxon>
        <taxon>Nocardia</taxon>
    </lineage>
</organism>
<sequence>MPKGLTAKGAATRTRVLAGAAELISHRGVADTTLDDIRIATGTSKSQLFHYFPGGKDQLLTEVARFQAERVLDTVRARMNPLTSWAAWRQWRDQLLGEYDSLGAPCPLSVLINQLAPATPGARLVVASMVTQWRAHVRAGIEQMRATGAIRPELDPERGAAAVLAAVHGGAALMALTGSVDDLAAALDAAIDYLRCPPGPVPERVSSMQSCM</sequence>
<comment type="caution">
    <text evidence="6">The sequence shown here is derived from an EMBL/GenBank/DDBJ whole genome shotgun (WGS) entry which is preliminary data.</text>
</comment>
<keyword evidence="1" id="KW-0805">Transcription regulation</keyword>
<dbReference type="InterPro" id="IPR011075">
    <property type="entry name" value="TetR_C"/>
</dbReference>
<evidence type="ECO:0000256" key="4">
    <source>
        <dbReference type="PROSITE-ProRule" id="PRU00335"/>
    </source>
</evidence>
<dbReference type="EMBL" id="JAAXPE010000010">
    <property type="protein sequence ID" value="NKY86508.1"/>
    <property type="molecule type" value="Genomic_DNA"/>
</dbReference>